<evidence type="ECO:0000313" key="2">
    <source>
        <dbReference type="EMBL" id="CAK0843894.1"/>
    </source>
</evidence>
<feature type="compositionally biased region" description="Low complexity" evidence="1">
    <location>
        <begin position="90"/>
        <end position="99"/>
    </location>
</feature>
<evidence type="ECO:0000313" key="3">
    <source>
        <dbReference type="Proteomes" id="UP001189429"/>
    </source>
</evidence>
<protein>
    <submittedName>
        <fullName evidence="2">Uncharacterized protein</fullName>
    </submittedName>
</protein>
<feature type="compositionally biased region" description="Gly residues" evidence="1">
    <location>
        <begin position="69"/>
        <end position="79"/>
    </location>
</feature>
<name>A0ABN9TDR0_9DINO</name>
<organism evidence="2 3">
    <name type="scientific">Prorocentrum cordatum</name>
    <dbReference type="NCBI Taxonomy" id="2364126"/>
    <lineage>
        <taxon>Eukaryota</taxon>
        <taxon>Sar</taxon>
        <taxon>Alveolata</taxon>
        <taxon>Dinophyceae</taxon>
        <taxon>Prorocentrales</taxon>
        <taxon>Prorocentraceae</taxon>
        <taxon>Prorocentrum</taxon>
    </lineage>
</organism>
<sequence>MAATRRHRLAGSSLGPVLGAPRLWHVLRQCWLICLDQRAEAEHTSMLVTQLQQMTLSGGAGWAPPDDAGPGGDGEGGASPIGPLPPGIPMMPGVTGPAFPGGTAGPFGGAFAPPAAPTAPPGASLLGDLGASAGVPSAMGGGLPDGGPAAAGAQAGGPAAAVQGGAVKAQALEVKELLEAFGAAKATDFQWVKRLLMGFGYVGEQTMTAPRKEEMAAALEPLAAQAALSTAGGPWSGGAVPSLAAAQGGAEETRWGPSLPADLQRAGPEINRAIRGEGSTSVPDWIAQRCQGSRSSPEWVDLWTLATSIDFRLRDCKSGVELMQLLAGDDMMGKNDKAGRDGGAPSASAQDQAAHLVGPAGEVRSEAVWVPGMRDDSSPTLKQVISARPGQEALLLITPVCKPRQASSRSSRLRHRYKRKLAVWVLANDYVRGINSTDTGSCKDLTRSRHMSDLSDEVRGLQDQIHRVALREAKRLAEARRDLGLTGVQAVLELARVEEVGNGKPIRLSSNEALRAASVDEPSVIKCVQRLDALSPEEAQYYSLEENVMERDDLRGRVLFEELQEKFGFVGGAQLECERYLGREDLSPNLWHFGGLEEAKAIAGCSTAGKKSGDRQRKIIMTVAAS</sequence>
<comment type="caution">
    <text evidence="2">The sequence shown here is derived from an EMBL/GenBank/DDBJ whole genome shotgun (WGS) entry which is preliminary data.</text>
</comment>
<reference evidence="2" key="1">
    <citation type="submission" date="2023-10" db="EMBL/GenBank/DDBJ databases">
        <authorList>
            <person name="Chen Y."/>
            <person name="Shah S."/>
            <person name="Dougan E. K."/>
            <person name="Thang M."/>
            <person name="Chan C."/>
        </authorList>
    </citation>
    <scope>NUCLEOTIDE SEQUENCE [LARGE SCALE GENOMIC DNA]</scope>
</reference>
<proteinExistence type="predicted"/>
<feature type="region of interest" description="Disordered" evidence="1">
    <location>
        <begin position="58"/>
        <end position="99"/>
    </location>
</feature>
<dbReference type="EMBL" id="CAUYUJ010014615">
    <property type="protein sequence ID" value="CAK0843894.1"/>
    <property type="molecule type" value="Genomic_DNA"/>
</dbReference>
<keyword evidence="3" id="KW-1185">Reference proteome</keyword>
<evidence type="ECO:0000256" key="1">
    <source>
        <dbReference type="SAM" id="MobiDB-lite"/>
    </source>
</evidence>
<gene>
    <name evidence="2" type="ORF">PCOR1329_LOCUS38096</name>
</gene>
<feature type="region of interest" description="Disordered" evidence="1">
    <location>
        <begin position="333"/>
        <end position="356"/>
    </location>
</feature>
<accession>A0ABN9TDR0</accession>
<dbReference type="Proteomes" id="UP001189429">
    <property type="component" value="Unassembled WGS sequence"/>
</dbReference>